<sequence length="90" mass="10479">LIFINKFGVYHNAYRSLISIYVIPVSLNNNNKHRYNNIFPITLSLYGFNFDDAVIILYYLGDLNIKVPITINGKEVLLYILTLYYISDIV</sequence>
<proteinExistence type="predicted"/>
<dbReference type="Proteomes" id="UP001303473">
    <property type="component" value="Unassembled WGS sequence"/>
</dbReference>
<comment type="caution">
    <text evidence="1">The sequence shown here is derived from an EMBL/GenBank/DDBJ whole genome shotgun (WGS) entry which is preliminary data.</text>
</comment>
<keyword evidence="2" id="KW-1185">Reference proteome</keyword>
<dbReference type="AlphaFoldDB" id="A0AAN6N8K8"/>
<reference evidence="2" key="1">
    <citation type="journal article" date="2023" name="Mol. Phylogenet. Evol.">
        <title>Genome-scale phylogeny and comparative genomics of the fungal order Sordariales.</title>
        <authorList>
            <person name="Hensen N."/>
            <person name="Bonometti L."/>
            <person name="Westerberg I."/>
            <person name="Brannstrom I.O."/>
            <person name="Guillou S."/>
            <person name="Cros-Aarteil S."/>
            <person name="Calhoun S."/>
            <person name="Haridas S."/>
            <person name="Kuo A."/>
            <person name="Mondo S."/>
            <person name="Pangilinan J."/>
            <person name="Riley R."/>
            <person name="LaButti K."/>
            <person name="Andreopoulos B."/>
            <person name="Lipzen A."/>
            <person name="Chen C."/>
            <person name="Yan M."/>
            <person name="Daum C."/>
            <person name="Ng V."/>
            <person name="Clum A."/>
            <person name="Steindorff A."/>
            <person name="Ohm R.A."/>
            <person name="Martin F."/>
            <person name="Silar P."/>
            <person name="Natvig D.O."/>
            <person name="Lalanne C."/>
            <person name="Gautier V."/>
            <person name="Ament-Velasquez S.L."/>
            <person name="Kruys A."/>
            <person name="Hutchinson M.I."/>
            <person name="Powell A.J."/>
            <person name="Barry K."/>
            <person name="Miller A.N."/>
            <person name="Grigoriev I.V."/>
            <person name="Debuchy R."/>
            <person name="Gladieux P."/>
            <person name="Hiltunen Thoren M."/>
            <person name="Johannesson H."/>
        </authorList>
    </citation>
    <scope>NUCLEOTIDE SEQUENCE [LARGE SCALE GENOMIC DNA]</scope>
    <source>
        <strain evidence="2">CBS 340.73</strain>
    </source>
</reference>
<feature type="non-terminal residue" evidence="1">
    <location>
        <position position="1"/>
    </location>
</feature>
<protein>
    <submittedName>
        <fullName evidence="1">Uncharacterized protein</fullName>
    </submittedName>
</protein>
<organism evidence="1 2">
    <name type="scientific">Diplogelasinospora grovesii</name>
    <dbReference type="NCBI Taxonomy" id="303347"/>
    <lineage>
        <taxon>Eukaryota</taxon>
        <taxon>Fungi</taxon>
        <taxon>Dikarya</taxon>
        <taxon>Ascomycota</taxon>
        <taxon>Pezizomycotina</taxon>
        <taxon>Sordariomycetes</taxon>
        <taxon>Sordariomycetidae</taxon>
        <taxon>Sordariales</taxon>
        <taxon>Diplogelasinosporaceae</taxon>
        <taxon>Diplogelasinospora</taxon>
    </lineage>
</organism>
<gene>
    <name evidence="1" type="ORF">QBC46DRAFT_259309</name>
</gene>
<accession>A0AAN6N8K8</accession>
<evidence type="ECO:0000313" key="2">
    <source>
        <dbReference type="Proteomes" id="UP001303473"/>
    </source>
</evidence>
<evidence type="ECO:0000313" key="1">
    <source>
        <dbReference type="EMBL" id="KAK3941140.1"/>
    </source>
</evidence>
<name>A0AAN6N8K8_9PEZI</name>
<dbReference type="EMBL" id="MU853786">
    <property type="protein sequence ID" value="KAK3941140.1"/>
    <property type="molecule type" value="Genomic_DNA"/>
</dbReference>